<dbReference type="Proteomes" id="UP001597417">
    <property type="component" value="Unassembled WGS sequence"/>
</dbReference>
<evidence type="ECO:0000313" key="1">
    <source>
        <dbReference type="EMBL" id="MFD2421655.1"/>
    </source>
</evidence>
<reference evidence="2" key="1">
    <citation type="journal article" date="2019" name="Int. J. Syst. Evol. Microbiol.">
        <title>The Global Catalogue of Microorganisms (GCM) 10K type strain sequencing project: providing services to taxonomists for standard genome sequencing and annotation.</title>
        <authorList>
            <consortium name="The Broad Institute Genomics Platform"/>
            <consortium name="The Broad Institute Genome Sequencing Center for Infectious Disease"/>
            <person name="Wu L."/>
            <person name="Ma J."/>
        </authorList>
    </citation>
    <scope>NUCLEOTIDE SEQUENCE [LARGE SCALE GENOMIC DNA]</scope>
    <source>
        <strain evidence="2">CGMCC 4.7645</strain>
    </source>
</reference>
<accession>A0ABW5G3Y7</accession>
<protein>
    <submittedName>
        <fullName evidence="1">Uncharacterized protein</fullName>
    </submittedName>
</protein>
<keyword evidence="2" id="KW-1185">Reference proteome</keyword>
<name>A0ABW5G3Y7_9PSEU</name>
<proteinExistence type="predicted"/>
<organism evidence="1 2">
    <name type="scientific">Amycolatopsis pigmentata</name>
    <dbReference type="NCBI Taxonomy" id="450801"/>
    <lineage>
        <taxon>Bacteria</taxon>
        <taxon>Bacillati</taxon>
        <taxon>Actinomycetota</taxon>
        <taxon>Actinomycetes</taxon>
        <taxon>Pseudonocardiales</taxon>
        <taxon>Pseudonocardiaceae</taxon>
        <taxon>Amycolatopsis</taxon>
    </lineage>
</organism>
<evidence type="ECO:0000313" key="2">
    <source>
        <dbReference type="Proteomes" id="UP001597417"/>
    </source>
</evidence>
<comment type="caution">
    <text evidence="1">The sequence shown here is derived from an EMBL/GenBank/DDBJ whole genome shotgun (WGS) entry which is preliminary data.</text>
</comment>
<dbReference type="EMBL" id="JBHUKR010000022">
    <property type="protein sequence ID" value="MFD2421655.1"/>
    <property type="molecule type" value="Genomic_DNA"/>
</dbReference>
<gene>
    <name evidence="1" type="ORF">ACFSXZ_35520</name>
</gene>
<sequence>MIEVTVTLRAPHGGIQPDSFQEWIGHEVEITGLDRAYRHVLKAVENSEDGTWSRLTVATGRDEGPELVANLSVIMGTPKAKVRAVHHETGDELVTTTLDAPLQPGQPVTIGGESHIVVDVAHPNRDETGSVPDQGLDDVQHVKVAPVDLPPEVLSLGAIPGGLDGIAAFLK</sequence>
<dbReference type="RefSeq" id="WP_378270358.1">
    <property type="nucleotide sequence ID" value="NZ_JBHUKR010000022.1"/>
</dbReference>